<organism evidence="2 3">
    <name type="scientific">Flavobacterium macacae</name>
    <dbReference type="NCBI Taxonomy" id="2488993"/>
    <lineage>
        <taxon>Bacteria</taxon>
        <taxon>Pseudomonadati</taxon>
        <taxon>Bacteroidota</taxon>
        <taxon>Flavobacteriia</taxon>
        <taxon>Flavobacteriales</taxon>
        <taxon>Flavobacteriaceae</taxon>
        <taxon>Flavobacterium</taxon>
    </lineage>
</organism>
<evidence type="ECO:0000313" key="3">
    <source>
        <dbReference type="Proteomes" id="UP000271937"/>
    </source>
</evidence>
<feature type="transmembrane region" description="Helical" evidence="1">
    <location>
        <begin position="84"/>
        <end position="101"/>
    </location>
</feature>
<comment type="caution">
    <text evidence="2">The sequence shown here is derived from an EMBL/GenBank/DDBJ whole genome shotgun (WGS) entry which is preliminary data.</text>
</comment>
<sequence length="141" mass="16531">MNKKVLKSVFSYLQVHLFAGICSALLVIYLVLTDPYFYNLDFKTHGFNEKYEHFLLMTFTIPIILTILFCAYRIIKSNQKSDKSILAIVSIVGIFTFIYLDKFIKKALFFFDNILLSMVVITAIYIILFSLVFRQEKKIKE</sequence>
<keyword evidence="1" id="KW-0472">Membrane</keyword>
<proteinExistence type="predicted"/>
<dbReference type="OrthoDB" id="10009914at2"/>
<dbReference type="EMBL" id="RQVR01000054">
    <property type="protein sequence ID" value="RRJ86906.1"/>
    <property type="molecule type" value="Genomic_DNA"/>
</dbReference>
<gene>
    <name evidence="2" type="ORF">EG849_15495</name>
</gene>
<evidence type="ECO:0000313" key="2">
    <source>
        <dbReference type="EMBL" id="RRJ86906.1"/>
    </source>
</evidence>
<reference evidence="2 3" key="1">
    <citation type="submission" date="2018-11" db="EMBL/GenBank/DDBJ databases">
        <title>Flavobacterium sp. nov., YIM 102600 draft genome.</title>
        <authorList>
            <person name="Li G."/>
            <person name="Jiang Y."/>
        </authorList>
    </citation>
    <scope>NUCLEOTIDE SEQUENCE [LARGE SCALE GENOMIC DNA]</scope>
    <source>
        <strain evidence="2 3">YIM 102600</strain>
    </source>
</reference>
<feature type="transmembrane region" description="Helical" evidence="1">
    <location>
        <begin position="53"/>
        <end position="72"/>
    </location>
</feature>
<feature type="transmembrane region" description="Helical" evidence="1">
    <location>
        <begin position="12"/>
        <end position="33"/>
    </location>
</feature>
<keyword evidence="1" id="KW-0812">Transmembrane</keyword>
<dbReference type="AlphaFoldDB" id="A0A3P3VZ70"/>
<keyword evidence="3" id="KW-1185">Reference proteome</keyword>
<name>A0A3P3VZ70_9FLAO</name>
<keyword evidence="1" id="KW-1133">Transmembrane helix</keyword>
<dbReference type="RefSeq" id="WP_125014340.1">
    <property type="nucleotide sequence ID" value="NZ_RQVR01000054.1"/>
</dbReference>
<dbReference type="Proteomes" id="UP000271937">
    <property type="component" value="Unassembled WGS sequence"/>
</dbReference>
<protein>
    <submittedName>
        <fullName evidence="2">Uncharacterized protein</fullName>
    </submittedName>
</protein>
<accession>A0A3P3VZ70</accession>
<evidence type="ECO:0000256" key="1">
    <source>
        <dbReference type="SAM" id="Phobius"/>
    </source>
</evidence>
<feature type="transmembrane region" description="Helical" evidence="1">
    <location>
        <begin position="107"/>
        <end position="133"/>
    </location>
</feature>